<keyword evidence="4" id="KW-0186">Copper</keyword>
<keyword evidence="5" id="KW-0732">Signal</keyword>
<dbReference type="InterPro" id="IPR033138">
    <property type="entry name" value="Cu_oxidase_CS"/>
</dbReference>
<dbReference type="Pfam" id="PF00127">
    <property type="entry name" value="Copper-bind"/>
    <property type="match status" value="1"/>
</dbReference>
<evidence type="ECO:0000256" key="2">
    <source>
        <dbReference type="ARBA" id="ARBA00022723"/>
    </source>
</evidence>
<dbReference type="PANTHER" id="PTHR38439:SF3">
    <property type="entry name" value="COPPER-RESISTANT CUPROPROTEIN COPI"/>
    <property type="match status" value="1"/>
</dbReference>
<organism evidence="7 8">
    <name type="scientific">Diaphorobacter limosus</name>
    <dbReference type="NCBI Taxonomy" id="3036128"/>
    <lineage>
        <taxon>Bacteria</taxon>
        <taxon>Pseudomonadati</taxon>
        <taxon>Pseudomonadota</taxon>
        <taxon>Betaproteobacteria</taxon>
        <taxon>Burkholderiales</taxon>
        <taxon>Comamonadaceae</taxon>
        <taxon>Diaphorobacter</taxon>
    </lineage>
</organism>
<dbReference type="EMBL" id="CP136921">
    <property type="protein sequence ID" value="WOO32821.1"/>
    <property type="molecule type" value="Genomic_DNA"/>
</dbReference>
<comment type="subcellular location">
    <subcellularLocation>
        <location evidence="1">Periplasm</location>
    </subcellularLocation>
</comment>
<dbReference type="InterPro" id="IPR000923">
    <property type="entry name" value="BlueCu_1"/>
</dbReference>
<evidence type="ECO:0000313" key="7">
    <source>
        <dbReference type="EMBL" id="WOO32821.1"/>
    </source>
</evidence>
<evidence type="ECO:0000256" key="4">
    <source>
        <dbReference type="ARBA" id="ARBA00023008"/>
    </source>
</evidence>
<feature type="domain" description="Blue (type 1) copper" evidence="6">
    <location>
        <begin position="62"/>
        <end position="162"/>
    </location>
</feature>
<dbReference type="Proteomes" id="UP001303211">
    <property type="component" value="Chromosome"/>
</dbReference>
<keyword evidence="8" id="KW-1185">Reference proteome</keyword>
<dbReference type="Gene3D" id="2.60.40.420">
    <property type="entry name" value="Cupredoxins - blue copper proteins"/>
    <property type="match status" value="1"/>
</dbReference>
<gene>
    <name evidence="7" type="ORF">P4826_01455</name>
</gene>
<name>A0ABZ0J3R3_9BURK</name>
<evidence type="ECO:0000256" key="5">
    <source>
        <dbReference type="SAM" id="SignalP"/>
    </source>
</evidence>
<dbReference type="SUPFAM" id="SSF49503">
    <property type="entry name" value="Cupredoxins"/>
    <property type="match status" value="1"/>
</dbReference>
<accession>A0ABZ0J3R3</accession>
<feature type="chain" id="PRO_5045191094" evidence="5">
    <location>
        <begin position="22"/>
        <end position="164"/>
    </location>
</feature>
<dbReference type="RefSeq" id="WP_317702238.1">
    <property type="nucleotide sequence ID" value="NZ_CP136921.1"/>
</dbReference>
<keyword evidence="3" id="KW-0574">Periplasm</keyword>
<proteinExistence type="predicted"/>
<keyword evidence="2" id="KW-0479">Metal-binding</keyword>
<dbReference type="InterPro" id="IPR008972">
    <property type="entry name" value="Cupredoxin"/>
</dbReference>
<evidence type="ECO:0000256" key="3">
    <source>
        <dbReference type="ARBA" id="ARBA00022764"/>
    </source>
</evidence>
<feature type="signal peptide" evidence="5">
    <location>
        <begin position="1"/>
        <end position="21"/>
    </location>
</feature>
<dbReference type="CDD" id="cd04211">
    <property type="entry name" value="Cupredoxin_like_2"/>
    <property type="match status" value="1"/>
</dbReference>
<dbReference type="InterPro" id="IPR050845">
    <property type="entry name" value="Cu-binding_ET"/>
</dbReference>
<dbReference type="PROSITE" id="PS00079">
    <property type="entry name" value="MULTICOPPER_OXIDASE1"/>
    <property type="match status" value="1"/>
</dbReference>
<evidence type="ECO:0000259" key="6">
    <source>
        <dbReference type="Pfam" id="PF00127"/>
    </source>
</evidence>
<evidence type="ECO:0000313" key="8">
    <source>
        <dbReference type="Proteomes" id="UP001303211"/>
    </source>
</evidence>
<sequence length="164" mass="17951">MKAIQFIAPFALLVSATASFSHEPTSHHGDHGHAAAAPQQQAWGIAGQAGKATRTITLRMTDDMRFTPSHFSVKQGETVRLRVENKGQVLHEVVLGTQASLDEHAAMMRQHPDMEHGEAHMAHVKPGRKDDLVWNFNRTGSFDFACLVAGHFEAGMRGSFTVTP</sequence>
<protein>
    <submittedName>
        <fullName evidence="7">Cupredoxin family protein</fullName>
    </submittedName>
</protein>
<reference evidence="7 8" key="1">
    <citation type="submission" date="2023-03" db="EMBL/GenBank/DDBJ databases">
        <title>Diaphorobacter basophil sp. nov., isolated from a sewage-treatment plant.</title>
        <authorList>
            <person name="Yang K."/>
        </authorList>
    </citation>
    <scope>NUCLEOTIDE SEQUENCE [LARGE SCALE GENOMIC DNA]</scope>
    <source>
        <strain evidence="7 8">Y-1</strain>
    </source>
</reference>
<dbReference type="PANTHER" id="PTHR38439">
    <property type="entry name" value="AURACYANIN-B"/>
    <property type="match status" value="1"/>
</dbReference>
<evidence type="ECO:0000256" key="1">
    <source>
        <dbReference type="ARBA" id="ARBA00004418"/>
    </source>
</evidence>